<proteinExistence type="predicted"/>
<feature type="region of interest" description="Disordered" evidence="1">
    <location>
        <begin position="50"/>
        <end position="86"/>
    </location>
</feature>
<feature type="region of interest" description="Disordered" evidence="1">
    <location>
        <begin position="292"/>
        <end position="450"/>
    </location>
</feature>
<dbReference type="RefSeq" id="WP_244562268.1">
    <property type="nucleotide sequence ID" value="NZ_LT670844.1"/>
</dbReference>
<name>A0A1M6P974_9BRAD</name>
<evidence type="ECO:0000259" key="2">
    <source>
        <dbReference type="Pfam" id="PF04773"/>
    </source>
</evidence>
<feature type="compositionally biased region" description="Pro residues" evidence="1">
    <location>
        <begin position="373"/>
        <end position="385"/>
    </location>
</feature>
<accession>A0A1M6P974</accession>
<dbReference type="PANTHER" id="PTHR38731:SF3">
    <property type="entry name" value="BLL6125 PROTEIN"/>
    <property type="match status" value="1"/>
</dbReference>
<dbReference type="EMBL" id="LT670844">
    <property type="protein sequence ID" value="SHK04483.1"/>
    <property type="molecule type" value="Genomic_DNA"/>
</dbReference>
<dbReference type="Pfam" id="PF04773">
    <property type="entry name" value="FecR"/>
    <property type="match status" value="1"/>
</dbReference>
<feature type="compositionally biased region" description="Low complexity" evidence="1">
    <location>
        <begin position="341"/>
        <end position="372"/>
    </location>
</feature>
<feature type="compositionally biased region" description="Low complexity" evidence="1">
    <location>
        <begin position="292"/>
        <end position="313"/>
    </location>
</feature>
<feature type="compositionally biased region" description="Pro residues" evidence="1">
    <location>
        <begin position="57"/>
        <end position="79"/>
    </location>
</feature>
<dbReference type="PANTHER" id="PTHR38731">
    <property type="entry name" value="LIPL45-RELATED LIPOPROTEIN-RELATED"/>
    <property type="match status" value="1"/>
</dbReference>
<dbReference type="InterPro" id="IPR006860">
    <property type="entry name" value="FecR"/>
</dbReference>
<evidence type="ECO:0000313" key="4">
    <source>
        <dbReference type="Proteomes" id="UP000189935"/>
    </source>
</evidence>
<dbReference type="Proteomes" id="UP000189935">
    <property type="component" value="Chromosome I"/>
</dbReference>
<gene>
    <name evidence="3" type="ORF">SAMN05444159_2265</name>
</gene>
<protein>
    <submittedName>
        <fullName evidence="3">FecR family protein</fullName>
    </submittedName>
</protein>
<feature type="domain" description="FecR protein" evidence="2">
    <location>
        <begin position="120"/>
        <end position="208"/>
    </location>
</feature>
<feature type="compositionally biased region" description="Polar residues" evidence="1">
    <location>
        <begin position="408"/>
        <end position="417"/>
    </location>
</feature>
<sequence length="450" mass="46476">MTRRRCSFALSLAGGFMLAGIANVLAIPSPIEVESRSLGLGATSSLTKLAQTQPAPAATPAPAAPTTTPQPAPTTPPAAPQTAADEPIGNVATLTGIATAIRNKNSIAVKLQDDIYLNDLLQTSANSTLGVTFNDGTTFNLTANARIMVDNYVYEDGGKQNSAVFDIARGTVAFVAAAVAKSGDMKITTPTATLGIRGTTGLVEVPEGASATSANNVAIKLYPDPDGRVGRIEVNDRMGARLGALTQGASGFAIRPGAGGRVAAAPIAISPQQAQRDQGIVRQVHAAQSVGRQIVTQKQIQRQQNPNRPAAPGAAPPRQPGLPKQNSLPKQNGLPKQNELPKQPGAPKQPGLPKQPGSPKQQGLPKQGQQQSPPTPGAPQPPKAPGSPRETTAPVTPREPTTPGVPRESTTPGTPRETNAPGAQRPALQNKPPAPPRRPPPPPPKGKKRR</sequence>
<evidence type="ECO:0000256" key="1">
    <source>
        <dbReference type="SAM" id="MobiDB-lite"/>
    </source>
</evidence>
<feature type="compositionally biased region" description="Pro residues" evidence="1">
    <location>
        <begin position="432"/>
        <end position="444"/>
    </location>
</feature>
<evidence type="ECO:0000313" key="3">
    <source>
        <dbReference type="EMBL" id="SHK04483.1"/>
    </source>
</evidence>
<organism evidence="3 4">
    <name type="scientific">Bradyrhizobium lablabi</name>
    <dbReference type="NCBI Taxonomy" id="722472"/>
    <lineage>
        <taxon>Bacteria</taxon>
        <taxon>Pseudomonadati</taxon>
        <taxon>Pseudomonadota</taxon>
        <taxon>Alphaproteobacteria</taxon>
        <taxon>Hyphomicrobiales</taxon>
        <taxon>Nitrobacteraceae</taxon>
        <taxon>Bradyrhizobium</taxon>
    </lineage>
</organism>
<reference evidence="3 4" key="1">
    <citation type="submission" date="2016-11" db="EMBL/GenBank/DDBJ databases">
        <authorList>
            <person name="Jaros S."/>
            <person name="Januszkiewicz K."/>
            <person name="Wedrychowicz H."/>
        </authorList>
    </citation>
    <scope>NUCLEOTIDE SEQUENCE [LARGE SCALE GENOMIC DNA]</scope>
    <source>
        <strain evidence="3 4">GAS499</strain>
    </source>
</reference>
<dbReference type="AlphaFoldDB" id="A0A1M6P974"/>